<dbReference type="GO" id="GO:0005737">
    <property type="term" value="C:cytoplasm"/>
    <property type="evidence" value="ECO:0007669"/>
    <property type="project" value="UniProtKB-SubCell"/>
</dbReference>
<dbReference type="GO" id="GO:0005912">
    <property type="term" value="C:adherens junction"/>
    <property type="evidence" value="ECO:0007669"/>
    <property type="project" value="TreeGrafter"/>
</dbReference>
<dbReference type="PRINTS" id="PR00935">
    <property type="entry name" value="BAND41"/>
</dbReference>
<feature type="compositionally biased region" description="Polar residues" evidence="5">
    <location>
        <begin position="924"/>
        <end position="948"/>
    </location>
</feature>
<feature type="region of interest" description="Disordered" evidence="5">
    <location>
        <begin position="1330"/>
        <end position="1376"/>
    </location>
</feature>
<keyword evidence="2" id="KW-0963">Cytoplasm</keyword>
<dbReference type="InterPro" id="IPR011993">
    <property type="entry name" value="PH-like_dom_sf"/>
</dbReference>
<dbReference type="SMART" id="SM01196">
    <property type="entry name" value="FERM_C"/>
    <property type="match status" value="1"/>
</dbReference>
<evidence type="ECO:0000256" key="4">
    <source>
        <dbReference type="SAM" id="Coils"/>
    </source>
</evidence>
<accession>A0AAD8FHE7</accession>
<feature type="coiled-coil region" evidence="4">
    <location>
        <begin position="513"/>
        <end position="547"/>
    </location>
</feature>
<comment type="subcellular location">
    <subcellularLocation>
        <location evidence="1">Cytoplasm</location>
    </subcellularLocation>
</comment>
<keyword evidence="8" id="KW-1185">Reference proteome</keyword>
<evidence type="ECO:0000256" key="3">
    <source>
        <dbReference type="ARBA" id="ARBA00023054"/>
    </source>
</evidence>
<dbReference type="FunFam" id="3.10.20.90:FF:000019">
    <property type="entry name" value="FERM domain containing 4A"/>
    <property type="match status" value="1"/>
</dbReference>
<evidence type="ECO:0000313" key="7">
    <source>
        <dbReference type="EMBL" id="KAK0063993.1"/>
    </source>
</evidence>
<dbReference type="Gene3D" id="1.20.80.10">
    <property type="match status" value="1"/>
</dbReference>
<dbReference type="Gene3D" id="3.10.20.90">
    <property type="entry name" value="Phosphatidylinositol 3-kinase Catalytic Subunit, Chain A, domain 1"/>
    <property type="match status" value="1"/>
</dbReference>
<dbReference type="EMBL" id="JASAOG010000019">
    <property type="protein sequence ID" value="KAK0063993.1"/>
    <property type="molecule type" value="Genomic_DNA"/>
</dbReference>
<gene>
    <name evidence="7" type="ORF">Bpfe_006678</name>
</gene>
<dbReference type="PROSITE" id="PS50057">
    <property type="entry name" value="FERM_3"/>
    <property type="match status" value="1"/>
</dbReference>
<reference evidence="7" key="1">
    <citation type="journal article" date="2023" name="PLoS Negl. Trop. Dis.">
        <title>A genome sequence for Biomphalaria pfeifferi, the major vector snail for the human-infecting parasite Schistosoma mansoni.</title>
        <authorList>
            <person name="Bu L."/>
            <person name="Lu L."/>
            <person name="Laidemitt M.R."/>
            <person name="Zhang S.M."/>
            <person name="Mutuku M."/>
            <person name="Mkoji G."/>
            <person name="Steinauer M."/>
            <person name="Loker E.S."/>
        </authorList>
    </citation>
    <scope>NUCLEOTIDE SEQUENCE</scope>
    <source>
        <strain evidence="7">KasaAsao</strain>
    </source>
</reference>
<feature type="region of interest" description="Disordered" evidence="5">
    <location>
        <begin position="1073"/>
        <end position="1111"/>
    </location>
</feature>
<evidence type="ECO:0000256" key="2">
    <source>
        <dbReference type="ARBA" id="ARBA00022490"/>
    </source>
</evidence>
<dbReference type="InterPro" id="IPR014352">
    <property type="entry name" value="FERM/acyl-CoA-bd_prot_sf"/>
</dbReference>
<comment type="caution">
    <text evidence="7">The sequence shown here is derived from an EMBL/GenBank/DDBJ whole genome shotgun (WGS) entry which is preliminary data.</text>
</comment>
<dbReference type="SUPFAM" id="SSF50729">
    <property type="entry name" value="PH domain-like"/>
    <property type="match status" value="1"/>
</dbReference>
<protein>
    <submittedName>
        <fullName evidence="7">FERM domain-containing protein 4B</fullName>
    </submittedName>
</protein>
<keyword evidence="3 4" id="KW-0175">Coiled coil</keyword>
<dbReference type="Pfam" id="PF11819">
    <property type="entry name" value="CUPID"/>
    <property type="match status" value="1"/>
</dbReference>
<feature type="region of interest" description="Disordered" evidence="5">
    <location>
        <begin position="647"/>
        <end position="676"/>
    </location>
</feature>
<dbReference type="InterPro" id="IPR047176">
    <property type="entry name" value="FRMD4A/B"/>
</dbReference>
<dbReference type="SUPFAM" id="SSF47031">
    <property type="entry name" value="Second domain of FERM"/>
    <property type="match status" value="1"/>
</dbReference>
<feature type="region of interest" description="Disordered" evidence="5">
    <location>
        <begin position="1540"/>
        <end position="1562"/>
    </location>
</feature>
<dbReference type="Pfam" id="PF00373">
    <property type="entry name" value="FERM_M"/>
    <property type="match status" value="1"/>
</dbReference>
<proteinExistence type="predicted"/>
<feature type="region of interest" description="Disordered" evidence="5">
    <location>
        <begin position="1"/>
        <end position="82"/>
    </location>
</feature>
<feature type="compositionally biased region" description="Polar residues" evidence="5">
    <location>
        <begin position="957"/>
        <end position="1000"/>
    </location>
</feature>
<feature type="region of interest" description="Disordered" evidence="5">
    <location>
        <begin position="1484"/>
        <end position="1514"/>
    </location>
</feature>
<feature type="compositionally biased region" description="Polar residues" evidence="5">
    <location>
        <begin position="1354"/>
        <end position="1364"/>
    </location>
</feature>
<dbReference type="PANTHER" id="PTHR46079:SF2">
    <property type="entry name" value="FERM DOMAIN-CONTAINING PROTEIN"/>
    <property type="match status" value="1"/>
</dbReference>
<dbReference type="CDD" id="cd13191">
    <property type="entry name" value="FERM_C_FRMD4A_FRMD4B"/>
    <property type="match status" value="1"/>
</dbReference>
<dbReference type="Pfam" id="PF09379">
    <property type="entry name" value="FERM_N"/>
    <property type="match status" value="1"/>
</dbReference>
<dbReference type="Gene3D" id="2.30.29.30">
    <property type="entry name" value="Pleckstrin-homology domain (PH domain)/Phosphotyrosine-binding domain (PTB)"/>
    <property type="match status" value="1"/>
</dbReference>
<evidence type="ECO:0000256" key="5">
    <source>
        <dbReference type="SAM" id="MobiDB-lite"/>
    </source>
</evidence>
<dbReference type="Proteomes" id="UP001233172">
    <property type="component" value="Unassembled WGS sequence"/>
</dbReference>
<reference evidence="7" key="2">
    <citation type="submission" date="2023-04" db="EMBL/GenBank/DDBJ databases">
        <authorList>
            <person name="Bu L."/>
            <person name="Lu L."/>
            <person name="Laidemitt M.R."/>
            <person name="Zhang S.M."/>
            <person name="Mutuku M."/>
            <person name="Mkoji G."/>
            <person name="Steinauer M."/>
            <person name="Loker E.S."/>
        </authorList>
    </citation>
    <scope>NUCLEOTIDE SEQUENCE</scope>
    <source>
        <strain evidence="7">KasaAsao</strain>
        <tissue evidence="7">Whole Snail</tissue>
    </source>
</reference>
<feature type="compositionally biased region" description="Polar residues" evidence="5">
    <location>
        <begin position="1"/>
        <end position="24"/>
    </location>
</feature>
<feature type="region of interest" description="Disordered" evidence="5">
    <location>
        <begin position="478"/>
        <end position="500"/>
    </location>
</feature>
<dbReference type="CDD" id="cd17103">
    <property type="entry name" value="FERM_F1_FRMD4"/>
    <property type="match status" value="1"/>
</dbReference>
<feature type="compositionally biased region" description="Basic residues" evidence="5">
    <location>
        <begin position="47"/>
        <end position="64"/>
    </location>
</feature>
<dbReference type="InterPro" id="IPR021774">
    <property type="entry name" value="CUPID"/>
</dbReference>
<feature type="domain" description="FERM" evidence="6">
    <location>
        <begin position="114"/>
        <end position="452"/>
    </location>
</feature>
<evidence type="ECO:0000313" key="8">
    <source>
        <dbReference type="Proteomes" id="UP001233172"/>
    </source>
</evidence>
<dbReference type="CDD" id="cd14473">
    <property type="entry name" value="FERM_B-lobe"/>
    <property type="match status" value="1"/>
</dbReference>
<name>A0AAD8FHE7_BIOPF</name>
<dbReference type="InterPro" id="IPR019748">
    <property type="entry name" value="FERM_central"/>
</dbReference>
<dbReference type="SUPFAM" id="SSF54236">
    <property type="entry name" value="Ubiquitin-like"/>
    <property type="match status" value="1"/>
</dbReference>
<feature type="region of interest" description="Disordered" evidence="5">
    <location>
        <begin position="904"/>
        <end position="1023"/>
    </location>
</feature>
<dbReference type="InterPro" id="IPR018979">
    <property type="entry name" value="FERM_N"/>
</dbReference>
<evidence type="ECO:0000256" key="1">
    <source>
        <dbReference type="ARBA" id="ARBA00004496"/>
    </source>
</evidence>
<feature type="compositionally biased region" description="Basic and acidic residues" evidence="5">
    <location>
        <begin position="909"/>
        <end position="918"/>
    </location>
</feature>
<dbReference type="InterPro" id="IPR035963">
    <property type="entry name" value="FERM_2"/>
</dbReference>
<dbReference type="InterPro" id="IPR000299">
    <property type="entry name" value="FERM_domain"/>
</dbReference>
<dbReference type="Pfam" id="PF09380">
    <property type="entry name" value="FERM_C"/>
    <property type="match status" value="1"/>
</dbReference>
<feature type="compositionally biased region" description="Low complexity" evidence="5">
    <location>
        <begin position="1365"/>
        <end position="1376"/>
    </location>
</feature>
<evidence type="ECO:0000259" key="6">
    <source>
        <dbReference type="PROSITE" id="PS50057"/>
    </source>
</evidence>
<feature type="compositionally biased region" description="Low complexity" evidence="5">
    <location>
        <begin position="484"/>
        <end position="500"/>
    </location>
</feature>
<organism evidence="7 8">
    <name type="scientific">Biomphalaria pfeifferi</name>
    <name type="common">Bloodfluke planorb</name>
    <name type="synonym">Freshwater snail</name>
    <dbReference type="NCBI Taxonomy" id="112525"/>
    <lineage>
        <taxon>Eukaryota</taxon>
        <taxon>Metazoa</taxon>
        <taxon>Spiralia</taxon>
        <taxon>Lophotrochozoa</taxon>
        <taxon>Mollusca</taxon>
        <taxon>Gastropoda</taxon>
        <taxon>Heterobranchia</taxon>
        <taxon>Euthyneura</taxon>
        <taxon>Panpulmonata</taxon>
        <taxon>Hygrophila</taxon>
        <taxon>Lymnaeoidea</taxon>
        <taxon>Planorbidae</taxon>
        <taxon>Biomphalaria</taxon>
    </lineage>
</organism>
<dbReference type="GO" id="GO:0005923">
    <property type="term" value="C:bicellular tight junction"/>
    <property type="evidence" value="ECO:0007669"/>
    <property type="project" value="TreeGrafter"/>
</dbReference>
<dbReference type="InterPro" id="IPR041785">
    <property type="entry name" value="FRMD4A/B_FERM_C"/>
</dbReference>
<dbReference type="InterPro" id="IPR019749">
    <property type="entry name" value="Band_41_domain"/>
</dbReference>
<feature type="compositionally biased region" description="Low complexity" evidence="5">
    <location>
        <begin position="1429"/>
        <end position="1462"/>
    </location>
</feature>
<dbReference type="GO" id="GO:0090162">
    <property type="term" value="P:establishment of epithelial cell polarity"/>
    <property type="evidence" value="ECO:0007669"/>
    <property type="project" value="InterPro"/>
</dbReference>
<dbReference type="InterPro" id="IPR018980">
    <property type="entry name" value="FERM_PH-like_C"/>
</dbReference>
<feature type="region of interest" description="Disordered" evidence="5">
    <location>
        <begin position="1424"/>
        <end position="1472"/>
    </location>
</feature>
<feature type="compositionally biased region" description="Polar residues" evidence="5">
    <location>
        <begin position="1504"/>
        <end position="1514"/>
    </location>
</feature>
<dbReference type="PANTHER" id="PTHR46079">
    <property type="entry name" value="FERM DOMAIN-CONTAINING PROTEIN 4"/>
    <property type="match status" value="1"/>
</dbReference>
<dbReference type="SMART" id="SM00295">
    <property type="entry name" value="B41"/>
    <property type="match status" value="1"/>
</dbReference>
<dbReference type="InterPro" id="IPR029071">
    <property type="entry name" value="Ubiquitin-like_domsf"/>
</dbReference>
<sequence length="1562" mass="174274">MSTKSQRSVAFQTPADTSSSSTPGPTEDKTYSVPMAVLANIKEASRSRCRARSRSWSRFRSRRSKSQDARSSDPGLGQSPKRDLSVVGLVRTASRNSVRSLVKLFESRWMNEGRKTQIVLLDERRLDIIIQPKLYSNDLLDLVASHFKLKEKHYFGLGFFDDTNNFNWLQGDRRVLDHEFPKKTGLLILHFSIRSYVETIGLLRDSQTVELFYLNARLGIFRGQIECEAEIIFELAAHVLQATCGDFVSNEEAKEDLKKLPVIPTCTLKKHPSIAYCEERVIFYYEKLSGTSRGLAIVNYMNIIEKLPTYGIHYYNVKDKKDIPWWLGISPKGIAVYDINDKTTPRKLFTWKNLENLYYRDKKFSIEVHGPKRIIHTLSSFNPYEDAVREPAESKDDLSTAITDPTTQVSVSRRTFGASNVDVRAWFTTTAQLTKCIWNMAVAQHQFYLDRKQSKGQIPVVRTMSDIAADLCSSNTSLPGSTGSDLSRSPSSHSLPSLSNSRYDLSIEQSDSIKAERDMYQALKARKEALEDALKKKMEELKFLCIQEGELTGELPKETPLSYGEAVPVFRRRIGTSFSLSAKNVDDVNNLSNELSKLELEVELQGKITSAAQRLASDKTVSKYVHKQRKQSYSKALVKLKEMEKKLSEMHKQVGKSSGSSHHHHNRGRPSDGMYYVNDAQTYSDFDPDRISSGASDMPRSRGYFFLARQRFRNSSVASSLSSLGSRPSRHFSSGSLSLGSDVNSLCSESQSVSSEDTASCISFSTEDTVSCVASSEESPHVDTSVSINDEYSILRGRPRKHYVITRSSEQRGFSEDTDVSQQSSFKSNGLNLAIIDDLDDFGSEASRGSTADQTREPCSTKVLPRQQSLIISKSLRKTVLVRQSKVDIIENACKLFEKHEGTPANKLTSKDMSHQEVQDETANKTIISPSHSSPQLYSNQGISQRQQHFIGLSGRGTKSVQSSDPSMSSHLTPHSRQDTSYESGFSSANNMYNVSSQRTSHYESADQLKSPATSEPGHIYSSLSSNDSALGLSKHGSGDEPFLRAAPNSSGSYLHYGSLDRKRQNYRQDALRDLSPVGYRSHNKGYAGHRINSPETGGYKDPQSPSHIVDDHAPTVRHAWDQNASYKEDAHLKPGLNNYNPIHVYSPRMYEGALGRPYHDVDVTHVHSKEAHEHGLVGAHHTMSQPVFHRTERSLSPAKHQEVLYHRPHPPSGFESQHGVGSFQTVPEGYVPIQHVDKHFSSHHSDTHLSGHSHGTDMHIPIQFSSGHIRGTETYIPIQHSPGHLHGNETHIPIQHSTGNMYGTQAHIQQHPSGLVHGKETNIPIQHSPSPIPIPQNETRIPGHLPLQHSEGHSSGSQYSHVGSPSSPRSPASYASSTLVTVTQLQPHRELTKPYEISDFYRYSEKLRRQRIIDQYQRQLMGVDRMSRSSSPLSVDSDGHSSHSGSSSSNPVSHSPSHHQSVPFSGRGPLHTYIRSASAPLHSTLQPPLQTLPPPHPNHPEGQITSSASSYSVKSHGANMNYAMQSSVKVHQVHTAAKHSVYQPPQPMTCNPVRNPPYKKT</sequence>